<evidence type="ECO:0000313" key="5">
    <source>
        <dbReference type="EMBL" id="KAG7287771.1"/>
    </source>
</evidence>
<dbReference type="Gene3D" id="3.40.50.720">
    <property type="entry name" value="NAD(P)-binding Rossmann-like Domain"/>
    <property type="match status" value="1"/>
</dbReference>
<keyword evidence="6" id="KW-1185">Reference proteome</keyword>
<organism evidence="5 6">
    <name type="scientific">Staphylotrichum longicolle</name>
    <dbReference type="NCBI Taxonomy" id="669026"/>
    <lineage>
        <taxon>Eukaryota</taxon>
        <taxon>Fungi</taxon>
        <taxon>Dikarya</taxon>
        <taxon>Ascomycota</taxon>
        <taxon>Pezizomycotina</taxon>
        <taxon>Sordariomycetes</taxon>
        <taxon>Sordariomycetidae</taxon>
        <taxon>Sordariales</taxon>
        <taxon>Chaetomiaceae</taxon>
        <taxon>Staphylotrichum</taxon>
    </lineage>
</organism>
<reference evidence="5" key="1">
    <citation type="submission" date="2023-02" db="EMBL/GenBank/DDBJ databases">
        <authorList>
            <person name="Palmer J.M."/>
        </authorList>
    </citation>
    <scope>NUCLEOTIDE SEQUENCE</scope>
    <source>
        <strain evidence="5">FW57</strain>
    </source>
</reference>
<gene>
    <name evidence="5" type="ORF">NEMBOFW57_007286</name>
</gene>
<dbReference type="PANTHER" id="PTHR15020">
    <property type="entry name" value="FLAVIN REDUCTASE-RELATED"/>
    <property type="match status" value="1"/>
</dbReference>
<dbReference type="Proteomes" id="UP001197093">
    <property type="component" value="Unassembled WGS sequence"/>
</dbReference>
<evidence type="ECO:0000313" key="6">
    <source>
        <dbReference type="Proteomes" id="UP001197093"/>
    </source>
</evidence>
<evidence type="ECO:0000259" key="4">
    <source>
        <dbReference type="Pfam" id="PF13460"/>
    </source>
</evidence>
<evidence type="ECO:0000256" key="3">
    <source>
        <dbReference type="ARBA" id="ARBA00038376"/>
    </source>
</evidence>
<dbReference type="AlphaFoldDB" id="A0AAD4EU78"/>
<proteinExistence type="inferred from homology"/>
<comment type="caution">
    <text evidence="5">The sequence shown here is derived from an EMBL/GenBank/DDBJ whole genome shotgun (WGS) entry which is preliminary data.</text>
</comment>
<protein>
    <recommendedName>
        <fullName evidence="4">NAD(P)-binding domain-containing protein</fullName>
    </recommendedName>
</protein>
<keyword evidence="1" id="KW-0560">Oxidoreductase</keyword>
<dbReference type="InterPro" id="IPR036291">
    <property type="entry name" value="NAD(P)-bd_dom_sf"/>
</dbReference>
<feature type="domain" description="NAD(P)-binding" evidence="4">
    <location>
        <begin position="8"/>
        <end position="216"/>
    </location>
</feature>
<keyword evidence="2" id="KW-0503">Monooxygenase</keyword>
<dbReference type="Pfam" id="PF13460">
    <property type="entry name" value="NAD_binding_10"/>
    <property type="match status" value="1"/>
</dbReference>
<comment type="similarity">
    <text evidence="3">Belongs to the avfA family.</text>
</comment>
<dbReference type="PANTHER" id="PTHR15020:SF37">
    <property type="entry name" value="OXIDOREDUCTASE MDPK"/>
    <property type="match status" value="1"/>
</dbReference>
<dbReference type="InterPro" id="IPR016040">
    <property type="entry name" value="NAD(P)-bd_dom"/>
</dbReference>
<sequence>MPTYAVLGATGNTGTALIQILLHSPDNQVHAFCRSKAKLSRLLPEAVTNPQLRIFEGTIDEVPTLASCIRSTLAVFLVTSTNDNVPGFRVGQDLAANVVLALRENLKLQTLPSTTAVGTTPKLILLSSATIDAVLSRNTPYLLHRVLLWSASHVYADLRETEALLRKEETWVKTIFIKPGALSVDIQRGHALSLTDESSPLSYLDLAAGMIEAANNEEGKYDMQNVGVINVNGRAKFPKGTLLCILTGLIRHFFPGLHTWLPVNTGPA</sequence>
<evidence type="ECO:0000256" key="1">
    <source>
        <dbReference type="ARBA" id="ARBA00023002"/>
    </source>
</evidence>
<evidence type="ECO:0000256" key="2">
    <source>
        <dbReference type="ARBA" id="ARBA00023033"/>
    </source>
</evidence>
<dbReference type="SUPFAM" id="SSF51735">
    <property type="entry name" value="NAD(P)-binding Rossmann-fold domains"/>
    <property type="match status" value="1"/>
</dbReference>
<name>A0AAD4EU78_9PEZI</name>
<accession>A0AAD4EU78</accession>
<dbReference type="GO" id="GO:0004497">
    <property type="term" value="F:monooxygenase activity"/>
    <property type="evidence" value="ECO:0007669"/>
    <property type="project" value="UniProtKB-KW"/>
</dbReference>
<dbReference type="EMBL" id="JAHCVI010000003">
    <property type="protein sequence ID" value="KAG7287771.1"/>
    <property type="molecule type" value="Genomic_DNA"/>
</dbReference>